<reference evidence="1 2" key="1">
    <citation type="submission" date="2009-01" db="EMBL/GenBank/DDBJ databases">
        <title>Complete sequence of chromosome of Methylobacterium nodulans ORS 2060.</title>
        <authorList>
            <consortium name="US DOE Joint Genome Institute"/>
            <person name="Lucas S."/>
            <person name="Copeland A."/>
            <person name="Lapidus A."/>
            <person name="Glavina del Rio T."/>
            <person name="Dalin E."/>
            <person name="Tice H."/>
            <person name="Bruce D."/>
            <person name="Goodwin L."/>
            <person name="Pitluck S."/>
            <person name="Sims D."/>
            <person name="Brettin T."/>
            <person name="Detter J.C."/>
            <person name="Han C."/>
            <person name="Larimer F."/>
            <person name="Land M."/>
            <person name="Hauser L."/>
            <person name="Kyrpides N."/>
            <person name="Ivanova N."/>
            <person name="Marx C.J."/>
            <person name="Richardson P."/>
        </authorList>
    </citation>
    <scope>NUCLEOTIDE SEQUENCE [LARGE SCALE GENOMIC DNA]</scope>
    <source>
        <strain evidence="2">LMG 21967 / CNCM I-2342 / ORS 2060</strain>
    </source>
</reference>
<sequence length="147" mass="14698">MPPVQTTYAGGMAPAFEGQIAAMEPGGILSRVIASDDGIGFGRPVFQGGSDHAIAATGTVFRGVTVVDHFPTVNAAGDLHPKGDTVSVMQRGTVWVRATGAITAGAAAFLTGAGRFTATAADGTAIPAVFDSSAADGQLVKLTLNLP</sequence>
<dbReference type="Proteomes" id="UP000008207">
    <property type="component" value="Chromosome"/>
</dbReference>
<protein>
    <recommendedName>
        <fullName evidence="3">DUF2190 family protein</fullName>
    </recommendedName>
</protein>
<dbReference type="RefSeq" id="WP_015932828.1">
    <property type="nucleotide sequence ID" value="NC_011894.1"/>
</dbReference>
<dbReference type="KEGG" id="mno:Mnod_6483"/>
<dbReference type="HOGENOM" id="CLU_142274_0_0_5"/>
<evidence type="ECO:0008006" key="3">
    <source>
        <dbReference type="Google" id="ProtNLM"/>
    </source>
</evidence>
<dbReference type="AlphaFoldDB" id="B8ID88"/>
<dbReference type="Pfam" id="PF22758">
    <property type="entry name" value="Phage_cement"/>
    <property type="match status" value="1"/>
</dbReference>
<proteinExistence type="predicted"/>
<evidence type="ECO:0000313" key="2">
    <source>
        <dbReference type="Proteomes" id="UP000008207"/>
    </source>
</evidence>
<organism evidence="1 2">
    <name type="scientific">Methylobacterium nodulans (strain LMG 21967 / CNCM I-2342 / ORS 2060)</name>
    <dbReference type="NCBI Taxonomy" id="460265"/>
    <lineage>
        <taxon>Bacteria</taxon>
        <taxon>Pseudomonadati</taxon>
        <taxon>Pseudomonadota</taxon>
        <taxon>Alphaproteobacteria</taxon>
        <taxon>Hyphomicrobiales</taxon>
        <taxon>Methylobacteriaceae</taxon>
        <taxon>Methylobacterium</taxon>
    </lineage>
</organism>
<keyword evidence="2" id="KW-1185">Reference proteome</keyword>
<dbReference type="EMBL" id="CP001349">
    <property type="protein sequence ID" value="ACL61254.1"/>
    <property type="molecule type" value="Genomic_DNA"/>
</dbReference>
<accession>B8ID88</accession>
<evidence type="ECO:0000313" key="1">
    <source>
        <dbReference type="EMBL" id="ACL61254.1"/>
    </source>
</evidence>
<gene>
    <name evidence="1" type="ordered locus">Mnod_6483</name>
</gene>
<dbReference type="InterPro" id="IPR054438">
    <property type="entry name" value="Struct_cement_gp24/gp6"/>
</dbReference>
<name>B8ID88_METNO</name>
<dbReference type="STRING" id="460265.Mnod_6483"/>
<dbReference type="eggNOG" id="ENOG5032YV3">
    <property type="taxonomic scope" value="Bacteria"/>
</dbReference>
<dbReference type="OrthoDB" id="7570830at2"/>